<dbReference type="AlphaFoldDB" id="A0A371EUF2"/>
<evidence type="ECO:0000256" key="2">
    <source>
        <dbReference type="ARBA" id="ARBA00022695"/>
    </source>
</evidence>
<evidence type="ECO:0000259" key="7">
    <source>
        <dbReference type="Pfam" id="PF17917"/>
    </source>
</evidence>
<dbReference type="GO" id="GO:0003964">
    <property type="term" value="F:RNA-directed DNA polymerase activity"/>
    <property type="evidence" value="ECO:0007669"/>
    <property type="project" value="UniProtKB-KW"/>
</dbReference>
<keyword evidence="2" id="KW-0548">Nucleotidyltransferase</keyword>
<evidence type="ECO:0000256" key="6">
    <source>
        <dbReference type="ARBA" id="ARBA00022918"/>
    </source>
</evidence>
<dbReference type="SUPFAM" id="SSF56672">
    <property type="entry name" value="DNA/RNA polymerases"/>
    <property type="match status" value="1"/>
</dbReference>
<dbReference type="Pfam" id="PF17917">
    <property type="entry name" value="RT_RNaseH"/>
    <property type="match status" value="1"/>
</dbReference>
<evidence type="ECO:0000313" key="8">
    <source>
        <dbReference type="EMBL" id="RDX69633.1"/>
    </source>
</evidence>
<evidence type="ECO:0000256" key="1">
    <source>
        <dbReference type="ARBA" id="ARBA00022679"/>
    </source>
</evidence>
<evidence type="ECO:0000256" key="3">
    <source>
        <dbReference type="ARBA" id="ARBA00022722"/>
    </source>
</evidence>
<feature type="non-terminal residue" evidence="8">
    <location>
        <position position="1"/>
    </location>
</feature>
<keyword evidence="5" id="KW-0378">Hydrolase</keyword>
<keyword evidence="6" id="KW-0695">RNA-directed DNA polymerase</keyword>
<evidence type="ECO:0000256" key="5">
    <source>
        <dbReference type="ARBA" id="ARBA00022801"/>
    </source>
</evidence>
<dbReference type="OrthoDB" id="1426770at2759"/>
<dbReference type="InterPro" id="IPR041373">
    <property type="entry name" value="RT_RNaseH"/>
</dbReference>
<protein>
    <submittedName>
        <fullName evidence="8">Retrovirus-related Pol polyprotein from transposon 17.6</fullName>
    </submittedName>
</protein>
<dbReference type="PANTHER" id="PTHR48475">
    <property type="entry name" value="RIBONUCLEASE H"/>
    <property type="match status" value="1"/>
</dbReference>
<comment type="caution">
    <text evidence="8">The sequence shown here is derived from an EMBL/GenBank/DDBJ whole genome shotgun (WGS) entry which is preliminary data.</text>
</comment>
<dbReference type="GO" id="GO:0016787">
    <property type="term" value="F:hydrolase activity"/>
    <property type="evidence" value="ECO:0007669"/>
    <property type="project" value="UniProtKB-KW"/>
</dbReference>
<reference evidence="8" key="1">
    <citation type="submission" date="2018-05" db="EMBL/GenBank/DDBJ databases">
        <title>Draft genome of Mucuna pruriens seed.</title>
        <authorList>
            <person name="Nnadi N.E."/>
            <person name="Vos R."/>
            <person name="Hasami M.H."/>
            <person name="Devisetty U.K."/>
            <person name="Aguiy J.C."/>
        </authorList>
    </citation>
    <scope>NUCLEOTIDE SEQUENCE [LARGE SCALE GENOMIC DNA]</scope>
    <source>
        <strain evidence="8">JCA_2017</strain>
    </source>
</reference>
<sequence length="126" mass="14996">MEWNEECQEAFEKVKQYLETPPILVLATLGRPLILYLTVLAESIGRAIYYLSKKFTDHEQRYPTLERTCCALVWAAKRLRQYMLVHTTWLISKTDPLKYIFKKSALTRRIARWQMALSEYDIIYIS</sequence>
<name>A0A371EUF2_MUCPR</name>
<feature type="domain" description="Reverse transcriptase RNase H-like" evidence="7">
    <location>
        <begin position="45"/>
        <end position="120"/>
    </location>
</feature>
<gene>
    <name evidence="8" type="primary">pol</name>
    <name evidence="8" type="ORF">CR513_51231</name>
</gene>
<organism evidence="8 9">
    <name type="scientific">Mucuna pruriens</name>
    <name type="common">Velvet bean</name>
    <name type="synonym">Dolichos pruriens</name>
    <dbReference type="NCBI Taxonomy" id="157652"/>
    <lineage>
        <taxon>Eukaryota</taxon>
        <taxon>Viridiplantae</taxon>
        <taxon>Streptophyta</taxon>
        <taxon>Embryophyta</taxon>
        <taxon>Tracheophyta</taxon>
        <taxon>Spermatophyta</taxon>
        <taxon>Magnoliopsida</taxon>
        <taxon>eudicotyledons</taxon>
        <taxon>Gunneridae</taxon>
        <taxon>Pentapetalae</taxon>
        <taxon>rosids</taxon>
        <taxon>fabids</taxon>
        <taxon>Fabales</taxon>
        <taxon>Fabaceae</taxon>
        <taxon>Papilionoideae</taxon>
        <taxon>50 kb inversion clade</taxon>
        <taxon>NPAAA clade</taxon>
        <taxon>indigoferoid/millettioid clade</taxon>
        <taxon>Phaseoleae</taxon>
        <taxon>Mucuna</taxon>
    </lineage>
</organism>
<evidence type="ECO:0000256" key="4">
    <source>
        <dbReference type="ARBA" id="ARBA00022759"/>
    </source>
</evidence>
<keyword evidence="1" id="KW-0808">Transferase</keyword>
<dbReference type="EMBL" id="QJKJ01012025">
    <property type="protein sequence ID" value="RDX69633.1"/>
    <property type="molecule type" value="Genomic_DNA"/>
</dbReference>
<dbReference type="InterPro" id="IPR043502">
    <property type="entry name" value="DNA/RNA_pol_sf"/>
</dbReference>
<accession>A0A371EUF2</accession>
<keyword evidence="9" id="KW-1185">Reference proteome</keyword>
<evidence type="ECO:0000313" key="9">
    <source>
        <dbReference type="Proteomes" id="UP000257109"/>
    </source>
</evidence>
<proteinExistence type="predicted"/>
<keyword evidence="3" id="KW-0540">Nuclease</keyword>
<dbReference type="GO" id="GO:0004519">
    <property type="term" value="F:endonuclease activity"/>
    <property type="evidence" value="ECO:0007669"/>
    <property type="project" value="UniProtKB-KW"/>
</dbReference>
<keyword evidence="4" id="KW-0255">Endonuclease</keyword>
<dbReference type="PANTHER" id="PTHR48475:SF1">
    <property type="entry name" value="RNASE H TYPE-1 DOMAIN-CONTAINING PROTEIN"/>
    <property type="match status" value="1"/>
</dbReference>
<dbReference type="Proteomes" id="UP000257109">
    <property type="component" value="Unassembled WGS sequence"/>
</dbReference>